<accession>A0A327ZM23</accession>
<sequence>MKGPKLWIGAGVVGLYVLAAILAPWIAPHDPLAQDVVAALQGPSAAHLLGTDELGRDQLSRILMAARIDLPVAALATLLPCLLGTALGVICGYFGGWFDAIVMRISDLLQAFPMYILMIVLVFSLGPGVRSLLISFTAVGWVVYARLVRAEVLRIRQTEYVTAAITAGFGAPRVIVRHVLPNTLRQTLIYLTSDLVFAVTALAAFSFLGFGIQQPTPEWGSMIAAAQPYITTQALLTVVPGLVITVLALGFALLGDALQERKRA</sequence>
<feature type="transmembrane region" description="Helical" evidence="7">
    <location>
        <begin position="187"/>
        <end position="210"/>
    </location>
</feature>
<dbReference type="InterPro" id="IPR025966">
    <property type="entry name" value="OppC_N"/>
</dbReference>
<dbReference type="OrthoDB" id="9812701at2"/>
<dbReference type="Proteomes" id="UP000249341">
    <property type="component" value="Unassembled WGS sequence"/>
</dbReference>
<dbReference type="RefSeq" id="WP_111647227.1">
    <property type="nucleotide sequence ID" value="NZ_JACHWI010000001.1"/>
</dbReference>
<dbReference type="PANTHER" id="PTHR43386:SF1">
    <property type="entry name" value="D,D-DIPEPTIDE TRANSPORT SYSTEM PERMEASE PROTEIN DDPC-RELATED"/>
    <property type="match status" value="1"/>
</dbReference>
<keyword evidence="10" id="KW-1185">Reference proteome</keyword>
<dbReference type="PROSITE" id="PS50928">
    <property type="entry name" value="ABC_TM1"/>
    <property type="match status" value="1"/>
</dbReference>
<gene>
    <name evidence="9" type="ORF">B0I29_101611</name>
</gene>
<name>A0A327ZM23_9ACTN</name>
<evidence type="ECO:0000259" key="8">
    <source>
        <dbReference type="PROSITE" id="PS50928"/>
    </source>
</evidence>
<keyword evidence="5 7" id="KW-1133">Transmembrane helix</keyword>
<evidence type="ECO:0000256" key="3">
    <source>
        <dbReference type="ARBA" id="ARBA00022475"/>
    </source>
</evidence>
<feature type="transmembrane region" description="Helical" evidence="7">
    <location>
        <begin position="108"/>
        <end position="126"/>
    </location>
</feature>
<comment type="subcellular location">
    <subcellularLocation>
        <location evidence="1 7">Cell membrane</location>
        <topology evidence="1 7">Multi-pass membrane protein</topology>
    </subcellularLocation>
</comment>
<evidence type="ECO:0000313" key="9">
    <source>
        <dbReference type="EMBL" id="RAK43481.1"/>
    </source>
</evidence>
<comment type="caution">
    <text evidence="9">The sequence shown here is derived from an EMBL/GenBank/DDBJ whole genome shotgun (WGS) entry which is preliminary data.</text>
</comment>
<dbReference type="InterPro" id="IPR000515">
    <property type="entry name" value="MetI-like"/>
</dbReference>
<dbReference type="Pfam" id="PF00528">
    <property type="entry name" value="BPD_transp_1"/>
    <property type="match status" value="1"/>
</dbReference>
<dbReference type="CDD" id="cd06261">
    <property type="entry name" value="TM_PBP2"/>
    <property type="match status" value="1"/>
</dbReference>
<feature type="transmembrane region" description="Helical" evidence="7">
    <location>
        <begin position="7"/>
        <end position="27"/>
    </location>
</feature>
<evidence type="ECO:0000256" key="6">
    <source>
        <dbReference type="ARBA" id="ARBA00023136"/>
    </source>
</evidence>
<dbReference type="GO" id="GO:0005886">
    <property type="term" value="C:plasma membrane"/>
    <property type="evidence" value="ECO:0007669"/>
    <property type="project" value="UniProtKB-SubCell"/>
</dbReference>
<dbReference type="AlphaFoldDB" id="A0A327ZM23"/>
<dbReference type="EMBL" id="QLMJ01000001">
    <property type="protein sequence ID" value="RAK43481.1"/>
    <property type="molecule type" value="Genomic_DNA"/>
</dbReference>
<protein>
    <submittedName>
        <fullName evidence="9">Peptide/nickel transport system permease protein</fullName>
    </submittedName>
</protein>
<dbReference type="InterPro" id="IPR050366">
    <property type="entry name" value="BP-dependent_transpt_permease"/>
</dbReference>
<proteinExistence type="inferred from homology"/>
<evidence type="ECO:0000256" key="2">
    <source>
        <dbReference type="ARBA" id="ARBA00022448"/>
    </source>
</evidence>
<keyword evidence="4 7" id="KW-0812">Transmembrane</keyword>
<feature type="transmembrane region" description="Helical" evidence="7">
    <location>
        <begin position="230"/>
        <end position="254"/>
    </location>
</feature>
<dbReference type="Gene3D" id="1.10.3720.10">
    <property type="entry name" value="MetI-like"/>
    <property type="match status" value="1"/>
</dbReference>
<reference evidence="9 10" key="1">
    <citation type="submission" date="2018-06" db="EMBL/GenBank/DDBJ databases">
        <title>Genomic Encyclopedia of Type Strains, Phase III (KMG-III): the genomes of soil and plant-associated and newly described type strains.</title>
        <authorList>
            <person name="Whitman W."/>
        </authorList>
    </citation>
    <scope>NUCLEOTIDE SEQUENCE [LARGE SCALE GENOMIC DNA]</scope>
    <source>
        <strain evidence="9 10">CGMCC 4.7090</strain>
    </source>
</reference>
<dbReference type="InterPro" id="IPR035906">
    <property type="entry name" value="MetI-like_sf"/>
</dbReference>
<feature type="transmembrane region" description="Helical" evidence="7">
    <location>
        <begin position="132"/>
        <end position="148"/>
    </location>
</feature>
<comment type="similarity">
    <text evidence="7">Belongs to the binding-protein-dependent transport system permease family.</text>
</comment>
<evidence type="ECO:0000313" key="10">
    <source>
        <dbReference type="Proteomes" id="UP000249341"/>
    </source>
</evidence>
<feature type="transmembrane region" description="Helical" evidence="7">
    <location>
        <begin position="72"/>
        <end position="96"/>
    </location>
</feature>
<organism evidence="9 10">
    <name type="scientific">Actinoplanes lutulentus</name>
    <dbReference type="NCBI Taxonomy" id="1287878"/>
    <lineage>
        <taxon>Bacteria</taxon>
        <taxon>Bacillati</taxon>
        <taxon>Actinomycetota</taxon>
        <taxon>Actinomycetes</taxon>
        <taxon>Micromonosporales</taxon>
        <taxon>Micromonosporaceae</taxon>
        <taxon>Actinoplanes</taxon>
    </lineage>
</organism>
<keyword evidence="2 7" id="KW-0813">Transport</keyword>
<evidence type="ECO:0000256" key="1">
    <source>
        <dbReference type="ARBA" id="ARBA00004651"/>
    </source>
</evidence>
<dbReference type="GO" id="GO:0055085">
    <property type="term" value="P:transmembrane transport"/>
    <property type="evidence" value="ECO:0007669"/>
    <property type="project" value="InterPro"/>
</dbReference>
<evidence type="ECO:0000256" key="4">
    <source>
        <dbReference type="ARBA" id="ARBA00022692"/>
    </source>
</evidence>
<feature type="domain" description="ABC transmembrane type-1" evidence="8">
    <location>
        <begin position="66"/>
        <end position="255"/>
    </location>
</feature>
<dbReference type="SUPFAM" id="SSF161098">
    <property type="entry name" value="MetI-like"/>
    <property type="match status" value="1"/>
</dbReference>
<evidence type="ECO:0000256" key="5">
    <source>
        <dbReference type="ARBA" id="ARBA00022989"/>
    </source>
</evidence>
<dbReference type="PANTHER" id="PTHR43386">
    <property type="entry name" value="OLIGOPEPTIDE TRANSPORT SYSTEM PERMEASE PROTEIN APPC"/>
    <property type="match status" value="1"/>
</dbReference>
<keyword evidence="3" id="KW-1003">Cell membrane</keyword>
<evidence type="ECO:0000256" key="7">
    <source>
        <dbReference type="RuleBase" id="RU363032"/>
    </source>
</evidence>
<dbReference type="Pfam" id="PF12911">
    <property type="entry name" value="OppC_N"/>
    <property type="match status" value="1"/>
</dbReference>
<keyword evidence="6 7" id="KW-0472">Membrane</keyword>